<evidence type="ECO:0000313" key="1">
    <source>
        <dbReference type="EnsemblPlants" id="Solyc01g087332.1.1"/>
    </source>
</evidence>
<dbReference type="Proteomes" id="UP000004994">
    <property type="component" value="Chromosome 1"/>
</dbReference>
<keyword evidence="2" id="KW-1185">Reference proteome</keyword>
<dbReference type="EnsemblPlants" id="Solyc01g087332.1.1">
    <property type="protein sequence ID" value="Solyc01g087332.1.1"/>
    <property type="gene ID" value="Solyc01g087332.1"/>
</dbReference>
<accession>A0A3Q7EJ26</accession>
<proteinExistence type="predicted"/>
<dbReference type="PaxDb" id="4081-Solyc01g087330.2.1"/>
<dbReference type="Gramene" id="Solyc01g087332.1.1">
    <property type="protein sequence ID" value="Solyc01g087332.1.1"/>
    <property type="gene ID" value="Solyc01g087332.1"/>
</dbReference>
<organism evidence="1">
    <name type="scientific">Solanum lycopersicum</name>
    <name type="common">Tomato</name>
    <name type="synonym">Lycopersicon esculentum</name>
    <dbReference type="NCBI Taxonomy" id="4081"/>
    <lineage>
        <taxon>Eukaryota</taxon>
        <taxon>Viridiplantae</taxon>
        <taxon>Streptophyta</taxon>
        <taxon>Embryophyta</taxon>
        <taxon>Tracheophyta</taxon>
        <taxon>Spermatophyta</taxon>
        <taxon>Magnoliopsida</taxon>
        <taxon>eudicotyledons</taxon>
        <taxon>Gunneridae</taxon>
        <taxon>Pentapetalae</taxon>
        <taxon>asterids</taxon>
        <taxon>lamiids</taxon>
        <taxon>Solanales</taxon>
        <taxon>Solanaceae</taxon>
        <taxon>Solanoideae</taxon>
        <taxon>Solaneae</taxon>
        <taxon>Solanum</taxon>
        <taxon>Solanum subgen. Lycopersicon</taxon>
    </lineage>
</organism>
<protein>
    <submittedName>
        <fullName evidence="1">Uncharacterized protein</fullName>
    </submittedName>
</protein>
<name>A0A3Q7EJ26_SOLLC</name>
<dbReference type="Gene3D" id="3.30.40.10">
    <property type="entry name" value="Zinc/RING finger domain, C3HC4 (zinc finger)"/>
    <property type="match status" value="1"/>
</dbReference>
<evidence type="ECO:0000313" key="2">
    <source>
        <dbReference type="Proteomes" id="UP000004994"/>
    </source>
</evidence>
<reference evidence="1" key="1">
    <citation type="journal article" date="2012" name="Nature">
        <title>The tomato genome sequence provides insights into fleshy fruit evolution.</title>
        <authorList>
            <consortium name="Tomato Genome Consortium"/>
        </authorList>
    </citation>
    <scope>NUCLEOTIDE SEQUENCE [LARGE SCALE GENOMIC DNA]</scope>
    <source>
        <strain evidence="1">cv. Heinz 1706</strain>
    </source>
</reference>
<sequence>MQPPHKVVLGYTCCDACERLFVKGNYCPVCLKVCRDSESTPMVCCDICQR</sequence>
<dbReference type="InterPro" id="IPR013083">
    <property type="entry name" value="Znf_RING/FYVE/PHD"/>
</dbReference>
<dbReference type="InParanoid" id="A0A3Q7EJ26"/>
<dbReference type="AlphaFoldDB" id="A0A3Q7EJ26"/>
<dbReference type="STRING" id="4081.A0A3Q7EJ26"/>
<reference evidence="1" key="2">
    <citation type="submission" date="2019-01" db="UniProtKB">
        <authorList>
            <consortium name="EnsemblPlants"/>
        </authorList>
    </citation>
    <scope>IDENTIFICATION</scope>
    <source>
        <strain evidence="1">cv. Heinz 1706</strain>
    </source>
</reference>